<reference evidence="2 3" key="1">
    <citation type="submission" date="2023-03" db="EMBL/GenBank/DDBJ databases">
        <title>Novosphingobium cyanobacteriorum sp. nov., isolated from a eutrophic reservoir during the Microcystis bloom period.</title>
        <authorList>
            <person name="Kang M."/>
            <person name="Le V."/>
            <person name="Ko S.-R."/>
            <person name="Lee S.-A."/>
            <person name="Ahn C.-Y."/>
        </authorList>
    </citation>
    <scope>NUCLEOTIDE SEQUENCE [LARGE SCALE GENOMIC DNA]</scope>
    <source>
        <strain evidence="2 3">HBC54</strain>
    </source>
</reference>
<feature type="transmembrane region" description="Helical" evidence="1">
    <location>
        <begin position="150"/>
        <end position="171"/>
    </location>
</feature>
<evidence type="ECO:0000313" key="2">
    <source>
        <dbReference type="EMBL" id="MDF8335188.1"/>
    </source>
</evidence>
<protein>
    <submittedName>
        <fullName evidence="2">Uncharacterized protein</fullName>
    </submittedName>
</protein>
<keyword evidence="1" id="KW-0812">Transmembrane</keyword>
<feature type="transmembrane region" description="Helical" evidence="1">
    <location>
        <begin position="98"/>
        <end position="118"/>
    </location>
</feature>
<keyword evidence="1" id="KW-1133">Transmembrane helix</keyword>
<feature type="transmembrane region" description="Helical" evidence="1">
    <location>
        <begin position="64"/>
        <end position="86"/>
    </location>
</feature>
<dbReference type="InterPro" id="IPR038330">
    <property type="entry name" value="TspO/MBR-related_sf"/>
</dbReference>
<keyword evidence="1" id="KW-0472">Membrane</keyword>
<sequence>MKNRLKSKTTEIASPSQIRASYIRWGLVTVPGMTGMDFLLKQMYEGGLSGYWLQQSGIFGDSNLAFAAQVFRIGATALLGGALAILLASRGADRRGTAISAVLFSFFLSSASQALFFVMQAVGLAQILMGCALLGLAAGIRFAGRVRISAAVLLIPHFLSLIALTYAFGLAGQVYRPELPDGPHGITVKL</sequence>
<dbReference type="EMBL" id="JAROCY010000022">
    <property type="protein sequence ID" value="MDF8335188.1"/>
    <property type="molecule type" value="Genomic_DNA"/>
</dbReference>
<feature type="transmembrane region" description="Helical" evidence="1">
    <location>
        <begin position="21"/>
        <end position="44"/>
    </location>
</feature>
<evidence type="ECO:0000256" key="1">
    <source>
        <dbReference type="SAM" id="Phobius"/>
    </source>
</evidence>
<keyword evidence="3" id="KW-1185">Reference proteome</keyword>
<dbReference type="RefSeq" id="WP_277280078.1">
    <property type="nucleotide sequence ID" value="NZ_JAROCY010000022.1"/>
</dbReference>
<organism evidence="2 3">
    <name type="scientific">Novosphingobium cyanobacteriorum</name>
    <dbReference type="NCBI Taxonomy" id="3024215"/>
    <lineage>
        <taxon>Bacteria</taxon>
        <taxon>Pseudomonadati</taxon>
        <taxon>Pseudomonadota</taxon>
        <taxon>Alphaproteobacteria</taxon>
        <taxon>Sphingomonadales</taxon>
        <taxon>Sphingomonadaceae</taxon>
        <taxon>Novosphingobium</taxon>
    </lineage>
</organism>
<feature type="transmembrane region" description="Helical" evidence="1">
    <location>
        <begin position="124"/>
        <end position="143"/>
    </location>
</feature>
<comment type="caution">
    <text evidence="2">The sequence shown here is derived from an EMBL/GenBank/DDBJ whole genome shotgun (WGS) entry which is preliminary data.</text>
</comment>
<evidence type="ECO:0000313" key="3">
    <source>
        <dbReference type="Proteomes" id="UP001222770"/>
    </source>
</evidence>
<dbReference type="Proteomes" id="UP001222770">
    <property type="component" value="Unassembled WGS sequence"/>
</dbReference>
<dbReference type="Gene3D" id="1.20.1260.100">
    <property type="entry name" value="TspO/MBR protein"/>
    <property type="match status" value="1"/>
</dbReference>
<gene>
    <name evidence="2" type="ORF">POM99_18445</name>
</gene>
<name>A0ABT6CMP5_9SPHN</name>
<proteinExistence type="predicted"/>
<accession>A0ABT6CMP5</accession>